<dbReference type="InterPro" id="IPR002524">
    <property type="entry name" value="Cation_efflux"/>
</dbReference>
<dbReference type="OrthoDB" id="9806522at2"/>
<organism evidence="10 11">
    <name type="scientific">Acetobacterium wieringae</name>
    <dbReference type="NCBI Taxonomy" id="52694"/>
    <lineage>
        <taxon>Bacteria</taxon>
        <taxon>Bacillati</taxon>
        <taxon>Bacillota</taxon>
        <taxon>Clostridia</taxon>
        <taxon>Eubacteriales</taxon>
        <taxon>Eubacteriaceae</taxon>
        <taxon>Acetobacterium</taxon>
    </lineage>
</organism>
<dbReference type="STRING" id="52694.ACWI_27620"/>
<sequence length="397" mass="44484">MTNILVRKLIKNYENTGNSRVRENYGKLASIMGIASNLLLFFIKITIGLVFNSISITADAVNNLSDSGSSLVTLLGFKLSGKPADADHPFGHQRMEYISGLVVSFIILFLGLQLIESSFDKILHPELPQFSMITVVVLIIAILIKLWQCLFYRKIGKTINSLTLMATAIDSRNDILATSAVLVATIITYLTGFDLDGYMGVVVAIFIIISGINLVRETISPLLGTAPSNELVDQIYEKIRSYEHIIGLHDLMIHSYGETQTYASVHCEVPAELDCLISHSVIDQIERDFLKDLNIHLIIHLDPVITNDEKTTALKEQVEQTIAGLSPEIHIHDFRVVWGYNHSNLIFDVVVPYDAPWSDEELSMMIANEIYKINPTYHAVITVDYNHYVPNQDEFCV</sequence>
<dbReference type="Gene3D" id="3.30.70.1350">
    <property type="entry name" value="Cation efflux protein, cytoplasmic domain"/>
    <property type="match status" value="1"/>
</dbReference>
<evidence type="ECO:0000256" key="6">
    <source>
        <dbReference type="ARBA" id="ARBA00023136"/>
    </source>
</evidence>
<dbReference type="EMBL" id="LKEU01000037">
    <property type="protein sequence ID" value="OFV69624.1"/>
    <property type="molecule type" value="Genomic_DNA"/>
</dbReference>
<dbReference type="FunFam" id="1.20.1510.10:FF:000006">
    <property type="entry name" value="Divalent cation efflux transporter"/>
    <property type="match status" value="1"/>
</dbReference>
<evidence type="ECO:0000256" key="5">
    <source>
        <dbReference type="ARBA" id="ARBA00022989"/>
    </source>
</evidence>
<dbReference type="InterPro" id="IPR058533">
    <property type="entry name" value="Cation_efflux_TM"/>
</dbReference>
<protein>
    <submittedName>
        <fullName evidence="10">Ferrous-iron efflux pump FieF</fullName>
    </submittedName>
</protein>
<evidence type="ECO:0000259" key="8">
    <source>
        <dbReference type="Pfam" id="PF01545"/>
    </source>
</evidence>
<gene>
    <name evidence="10" type="primary">fieF</name>
    <name evidence="10" type="ORF">ACWI_27620</name>
</gene>
<reference evidence="10 11" key="1">
    <citation type="submission" date="2015-09" db="EMBL/GenBank/DDBJ databases">
        <title>Genome sequence of Acetobacterium wieringae DSM 1911.</title>
        <authorList>
            <person name="Poehlein A."/>
            <person name="Bengelsdorf F.R."/>
            <person name="Schiel-Bengelsdorf B."/>
            <person name="Duerre P."/>
            <person name="Daniel R."/>
        </authorList>
    </citation>
    <scope>NUCLEOTIDE SEQUENCE [LARGE SCALE GENOMIC DNA]</scope>
    <source>
        <strain evidence="10 11">DSM 1911</strain>
    </source>
</reference>
<feature type="transmembrane region" description="Helical" evidence="7">
    <location>
        <begin position="28"/>
        <end position="51"/>
    </location>
</feature>
<dbReference type="PANTHER" id="PTHR43840:SF50">
    <property type="entry name" value="MANGANESE EFFLUX SYSTEM PROTEIN MNES"/>
    <property type="match status" value="1"/>
</dbReference>
<keyword evidence="4 7" id="KW-0812">Transmembrane</keyword>
<evidence type="ECO:0000256" key="1">
    <source>
        <dbReference type="ARBA" id="ARBA00004141"/>
    </source>
</evidence>
<accession>A0A1F2PF64</accession>
<evidence type="ECO:0000256" key="3">
    <source>
        <dbReference type="ARBA" id="ARBA00022448"/>
    </source>
</evidence>
<dbReference type="Pfam" id="PF01545">
    <property type="entry name" value="Cation_efflux"/>
    <property type="match status" value="1"/>
</dbReference>
<dbReference type="Gene3D" id="1.20.1510.10">
    <property type="entry name" value="Cation efflux protein transmembrane domain"/>
    <property type="match status" value="1"/>
</dbReference>
<feature type="transmembrane region" description="Helical" evidence="7">
    <location>
        <begin position="173"/>
        <end position="191"/>
    </location>
</feature>
<dbReference type="PANTHER" id="PTHR43840">
    <property type="entry name" value="MITOCHONDRIAL METAL TRANSPORTER 1-RELATED"/>
    <property type="match status" value="1"/>
</dbReference>
<comment type="caution">
    <text evidence="10">The sequence shown here is derived from an EMBL/GenBank/DDBJ whole genome shotgun (WGS) entry which is preliminary data.</text>
</comment>
<comment type="subcellular location">
    <subcellularLocation>
        <location evidence="1">Membrane</location>
        <topology evidence="1">Multi-pass membrane protein</topology>
    </subcellularLocation>
</comment>
<dbReference type="SUPFAM" id="SSF160240">
    <property type="entry name" value="Cation efflux protein cytoplasmic domain-like"/>
    <property type="match status" value="2"/>
</dbReference>
<dbReference type="Pfam" id="PF16916">
    <property type="entry name" value="ZT_dimer"/>
    <property type="match status" value="1"/>
</dbReference>
<dbReference type="InterPro" id="IPR027469">
    <property type="entry name" value="Cation_efflux_TMD_sf"/>
</dbReference>
<dbReference type="GO" id="GO:0016020">
    <property type="term" value="C:membrane"/>
    <property type="evidence" value="ECO:0007669"/>
    <property type="project" value="UniProtKB-SubCell"/>
</dbReference>
<keyword evidence="6 7" id="KW-0472">Membrane</keyword>
<dbReference type="GO" id="GO:0008324">
    <property type="term" value="F:monoatomic cation transmembrane transporter activity"/>
    <property type="evidence" value="ECO:0007669"/>
    <property type="project" value="InterPro"/>
</dbReference>
<dbReference type="InterPro" id="IPR050291">
    <property type="entry name" value="CDF_Transporter"/>
</dbReference>
<dbReference type="Proteomes" id="UP000176244">
    <property type="component" value="Unassembled WGS sequence"/>
</dbReference>
<dbReference type="AlphaFoldDB" id="A0A1F2PF64"/>
<evidence type="ECO:0000256" key="4">
    <source>
        <dbReference type="ARBA" id="ARBA00022692"/>
    </source>
</evidence>
<evidence type="ECO:0000256" key="2">
    <source>
        <dbReference type="ARBA" id="ARBA00008114"/>
    </source>
</evidence>
<dbReference type="RefSeq" id="WP_070372031.1">
    <property type="nucleotide sequence ID" value="NZ_CP097897.1"/>
</dbReference>
<evidence type="ECO:0000256" key="7">
    <source>
        <dbReference type="SAM" id="Phobius"/>
    </source>
</evidence>
<proteinExistence type="inferred from homology"/>
<dbReference type="NCBIfam" id="TIGR01297">
    <property type="entry name" value="CDF"/>
    <property type="match status" value="1"/>
</dbReference>
<evidence type="ECO:0000313" key="11">
    <source>
        <dbReference type="Proteomes" id="UP000176244"/>
    </source>
</evidence>
<feature type="transmembrane region" description="Helical" evidence="7">
    <location>
        <begin position="127"/>
        <end position="152"/>
    </location>
</feature>
<dbReference type="InterPro" id="IPR027470">
    <property type="entry name" value="Cation_efflux_CTD"/>
</dbReference>
<feature type="domain" description="Cation efflux protein cytoplasmic" evidence="9">
    <location>
        <begin position="227"/>
        <end position="303"/>
    </location>
</feature>
<feature type="transmembrane region" description="Helical" evidence="7">
    <location>
        <begin position="197"/>
        <end position="215"/>
    </location>
</feature>
<comment type="similarity">
    <text evidence="2">Belongs to the cation diffusion facilitator (CDF) transporter (TC 2.A.4) family.</text>
</comment>
<dbReference type="InterPro" id="IPR036837">
    <property type="entry name" value="Cation_efflux_CTD_sf"/>
</dbReference>
<keyword evidence="3" id="KW-0813">Transport</keyword>
<name>A0A1F2PF64_9FIRM</name>
<feature type="domain" description="Cation efflux protein transmembrane" evidence="8">
    <location>
        <begin position="31"/>
        <end position="223"/>
    </location>
</feature>
<evidence type="ECO:0000259" key="9">
    <source>
        <dbReference type="Pfam" id="PF16916"/>
    </source>
</evidence>
<feature type="transmembrane region" description="Helical" evidence="7">
    <location>
        <begin position="97"/>
        <end position="115"/>
    </location>
</feature>
<keyword evidence="5 7" id="KW-1133">Transmembrane helix</keyword>
<dbReference type="SUPFAM" id="SSF161111">
    <property type="entry name" value="Cation efflux protein transmembrane domain-like"/>
    <property type="match status" value="1"/>
</dbReference>
<evidence type="ECO:0000313" key="10">
    <source>
        <dbReference type="EMBL" id="OFV69624.1"/>
    </source>
</evidence>